<feature type="transmembrane region" description="Helical" evidence="1">
    <location>
        <begin position="37"/>
        <end position="59"/>
    </location>
</feature>
<dbReference type="AlphaFoldDB" id="A0A5J5C611"/>
<sequence>MPLSLSSYHGLLSVEIVDDTKLFTCSAENVGANGRGFFSRLFLFCDVFLMGVVFFFTYLKKLMFEILGNYEEVENII</sequence>
<accession>A0A5J5C611</accession>
<gene>
    <name evidence="2" type="ORF">F0562_002529</name>
</gene>
<dbReference type="Proteomes" id="UP000325577">
    <property type="component" value="Linkage Group LG0"/>
</dbReference>
<keyword evidence="1" id="KW-1133">Transmembrane helix</keyword>
<keyword evidence="3" id="KW-1185">Reference proteome</keyword>
<keyword evidence="1" id="KW-0472">Membrane</keyword>
<reference evidence="2 3" key="1">
    <citation type="submission" date="2019-09" db="EMBL/GenBank/DDBJ databases">
        <title>A chromosome-level genome assembly of the Chinese tupelo Nyssa sinensis.</title>
        <authorList>
            <person name="Yang X."/>
            <person name="Kang M."/>
            <person name="Yang Y."/>
            <person name="Xiong H."/>
            <person name="Wang M."/>
            <person name="Zhang Z."/>
            <person name="Wang Z."/>
            <person name="Wu H."/>
            <person name="Ma T."/>
            <person name="Liu J."/>
            <person name="Xi Z."/>
        </authorList>
    </citation>
    <scope>NUCLEOTIDE SEQUENCE [LARGE SCALE GENOMIC DNA]</scope>
    <source>
        <strain evidence="2">J267</strain>
        <tissue evidence="2">Leaf</tissue>
    </source>
</reference>
<evidence type="ECO:0000256" key="1">
    <source>
        <dbReference type="SAM" id="Phobius"/>
    </source>
</evidence>
<evidence type="ECO:0000313" key="3">
    <source>
        <dbReference type="Proteomes" id="UP000325577"/>
    </source>
</evidence>
<organism evidence="2 3">
    <name type="scientific">Nyssa sinensis</name>
    <dbReference type="NCBI Taxonomy" id="561372"/>
    <lineage>
        <taxon>Eukaryota</taxon>
        <taxon>Viridiplantae</taxon>
        <taxon>Streptophyta</taxon>
        <taxon>Embryophyta</taxon>
        <taxon>Tracheophyta</taxon>
        <taxon>Spermatophyta</taxon>
        <taxon>Magnoliopsida</taxon>
        <taxon>eudicotyledons</taxon>
        <taxon>Gunneridae</taxon>
        <taxon>Pentapetalae</taxon>
        <taxon>asterids</taxon>
        <taxon>Cornales</taxon>
        <taxon>Nyssaceae</taxon>
        <taxon>Nyssa</taxon>
    </lineage>
</organism>
<evidence type="ECO:0000313" key="2">
    <source>
        <dbReference type="EMBL" id="KAA8550845.1"/>
    </source>
</evidence>
<name>A0A5J5C611_9ASTE</name>
<keyword evidence="1" id="KW-0812">Transmembrane</keyword>
<proteinExistence type="predicted"/>
<protein>
    <submittedName>
        <fullName evidence="2">Uncharacterized protein</fullName>
    </submittedName>
</protein>
<dbReference type="EMBL" id="CM018031">
    <property type="protein sequence ID" value="KAA8550845.1"/>
    <property type="molecule type" value="Genomic_DNA"/>
</dbReference>